<gene>
    <name evidence="1" type="ORF">FBU59_002655</name>
</gene>
<evidence type="ECO:0000313" key="1">
    <source>
        <dbReference type="EMBL" id="KAJ1944248.1"/>
    </source>
</evidence>
<evidence type="ECO:0000313" key="2">
    <source>
        <dbReference type="Proteomes" id="UP001150603"/>
    </source>
</evidence>
<dbReference type="Proteomes" id="UP001150603">
    <property type="component" value="Unassembled WGS sequence"/>
</dbReference>
<organism evidence="1 2">
    <name type="scientific">Linderina macrospora</name>
    <dbReference type="NCBI Taxonomy" id="4868"/>
    <lineage>
        <taxon>Eukaryota</taxon>
        <taxon>Fungi</taxon>
        <taxon>Fungi incertae sedis</taxon>
        <taxon>Zoopagomycota</taxon>
        <taxon>Kickxellomycotina</taxon>
        <taxon>Kickxellomycetes</taxon>
        <taxon>Kickxellales</taxon>
        <taxon>Kickxellaceae</taxon>
        <taxon>Linderina</taxon>
    </lineage>
</organism>
<sequence>MVAVSLGSIGATLGDMSEYTGSFAERFTASEIEQFHFSRFDQIAKALRTDRLSGKAEFLAVETIPLLAEAQAIVSALERINTPEPQLPPAWISFCGSKPNRIGSGELIEDAVRAVNKSPSVFAVGVNCIPMDAATELVARIKTVTDKPILCYPNGQVWDDSPDYDGSAHKHLPDVFAAEAKNWVQAGAKIVGGCCKTSPAHIGALENAL</sequence>
<protein>
    <submittedName>
        <fullName evidence="1">Uncharacterized protein</fullName>
    </submittedName>
</protein>
<accession>A0ACC1JAI5</accession>
<reference evidence="1" key="1">
    <citation type="submission" date="2022-07" db="EMBL/GenBank/DDBJ databases">
        <title>Phylogenomic reconstructions and comparative analyses of Kickxellomycotina fungi.</title>
        <authorList>
            <person name="Reynolds N.K."/>
            <person name="Stajich J.E."/>
            <person name="Barry K."/>
            <person name="Grigoriev I.V."/>
            <person name="Crous P."/>
            <person name="Smith M.E."/>
        </authorList>
    </citation>
    <scope>NUCLEOTIDE SEQUENCE</scope>
    <source>
        <strain evidence="1">NRRL 5244</strain>
    </source>
</reference>
<name>A0ACC1JAI5_9FUNG</name>
<proteinExistence type="predicted"/>
<comment type="caution">
    <text evidence="1">The sequence shown here is derived from an EMBL/GenBank/DDBJ whole genome shotgun (WGS) entry which is preliminary data.</text>
</comment>
<dbReference type="EMBL" id="JANBPW010001502">
    <property type="protein sequence ID" value="KAJ1944248.1"/>
    <property type="molecule type" value="Genomic_DNA"/>
</dbReference>
<keyword evidence="2" id="KW-1185">Reference proteome</keyword>